<reference evidence="1 2" key="1">
    <citation type="submission" date="2017-09" db="EMBL/GenBank/DDBJ databases">
        <title>WGS assembly of Aquilegia coerulea Goldsmith.</title>
        <authorList>
            <person name="Hodges S."/>
            <person name="Kramer E."/>
            <person name="Nordborg M."/>
            <person name="Tomkins J."/>
            <person name="Borevitz J."/>
            <person name="Derieg N."/>
            <person name="Yan J."/>
            <person name="Mihaltcheva S."/>
            <person name="Hayes R.D."/>
            <person name="Rokhsar D."/>
        </authorList>
    </citation>
    <scope>NUCLEOTIDE SEQUENCE [LARGE SCALE GENOMIC DNA]</scope>
    <source>
        <strain evidence="2">cv. Goldsmith</strain>
    </source>
</reference>
<dbReference type="EMBL" id="KZ305037">
    <property type="protein sequence ID" value="PIA43085.1"/>
    <property type="molecule type" value="Genomic_DNA"/>
</dbReference>
<name>A0A2G5DHV0_AQUCA</name>
<accession>A0A2G5DHV0</accession>
<dbReference type="InParanoid" id="A0A2G5DHV0"/>
<organism evidence="1 2">
    <name type="scientific">Aquilegia coerulea</name>
    <name type="common">Rocky mountain columbine</name>
    <dbReference type="NCBI Taxonomy" id="218851"/>
    <lineage>
        <taxon>Eukaryota</taxon>
        <taxon>Viridiplantae</taxon>
        <taxon>Streptophyta</taxon>
        <taxon>Embryophyta</taxon>
        <taxon>Tracheophyta</taxon>
        <taxon>Spermatophyta</taxon>
        <taxon>Magnoliopsida</taxon>
        <taxon>Ranunculales</taxon>
        <taxon>Ranunculaceae</taxon>
        <taxon>Thalictroideae</taxon>
        <taxon>Aquilegia</taxon>
    </lineage>
</organism>
<evidence type="ECO:0000313" key="1">
    <source>
        <dbReference type="EMBL" id="PIA43085.1"/>
    </source>
</evidence>
<keyword evidence="2" id="KW-1185">Reference proteome</keyword>
<dbReference type="Proteomes" id="UP000230069">
    <property type="component" value="Unassembled WGS sequence"/>
</dbReference>
<sequence length="77" mass="8981">MYITNIYKLGNIFGVCTYNASKVLYIFQQYVQVQCIVRYADSNSVVVLRTLKGYPYPSVKSAIHRGMRKVPEFFFEL</sequence>
<gene>
    <name evidence="1" type="ORF">AQUCO_02000496v1</name>
</gene>
<protein>
    <submittedName>
        <fullName evidence="1">Uncharacterized protein</fullName>
    </submittedName>
</protein>
<proteinExistence type="predicted"/>
<dbReference type="AlphaFoldDB" id="A0A2G5DHV0"/>
<evidence type="ECO:0000313" key="2">
    <source>
        <dbReference type="Proteomes" id="UP000230069"/>
    </source>
</evidence>